<dbReference type="Proteomes" id="UP000199459">
    <property type="component" value="Unassembled WGS sequence"/>
</dbReference>
<dbReference type="AlphaFoldDB" id="A0A1H8BZ13"/>
<protein>
    <submittedName>
        <fullName evidence="1">Hpr(Ser) kinase/phosphatase</fullName>
    </submittedName>
</protein>
<gene>
    <name evidence="1" type="ORF">SAMN05216325_103146</name>
</gene>
<sequence>MVVNQIPFEEFRMLIRRQGLRVAIGPFNVCIHTSYKPLIEQLYLLYSHYRIVQDEIAEFHVRIVTERSLRNPFKRNVRFLLDGQSPFESFPQEQALAALEWGINLAIAVRVNHLLLLHSAVVEKNGHVILFPAWPGSGKTTLCTVLSYHGFRLFSDEFGLMDTQRQLFLPIPRLMPLKNESIAVIRNYLPDIVMGRPIPNTQKGTVAHVRPPEKSILLSKHTCKARWIIFPKWIADTSVKIEAISDAEAFMMLASNAFNYEALGAAGFGAVANLIRSCDCFKLVYSDFDSVMEVLHQLTNET</sequence>
<evidence type="ECO:0000313" key="1">
    <source>
        <dbReference type="EMBL" id="SEM87087.1"/>
    </source>
</evidence>
<dbReference type="Gene3D" id="3.40.50.300">
    <property type="entry name" value="P-loop containing nucleotide triphosphate hydrolases"/>
    <property type="match status" value="1"/>
</dbReference>
<accession>A0A1H8BZ13</accession>
<dbReference type="RefSeq" id="WP_090627977.1">
    <property type="nucleotide sequence ID" value="NZ_FOCP01000003.1"/>
</dbReference>
<dbReference type="GO" id="GO:0016301">
    <property type="term" value="F:kinase activity"/>
    <property type="evidence" value="ECO:0007669"/>
    <property type="project" value="UniProtKB-KW"/>
</dbReference>
<evidence type="ECO:0000313" key="2">
    <source>
        <dbReference type="Proteomes" id="UP000199459"/>
    </source>
</evidence>
<dbReference type="InterPro" id="IPR027600">
    <property type="entry name" value="HprK-rel_A"/>
</dbReference>
<dbReference type="OrthoDB" id="4544211at2"/>
<dbReference type="SUPFAM" id="SSF53795">
    <property type="entry name" value="PEP carboxykinase-like"/>
    <property type="match status" value="1"/>
</dbReference>
<organism evidence="1 2">
    <name type="scientific">Nitrosomonas marina</name>
    <dbReference type="NCBI Taxonomy" id="917"/>
    <lineage>
        <taxon>Bacteria</taxon>
        <taxon>Pseudomonadati</taxon>
        <taxon>Pseudomonadota</taxon>
        <taxon>Betaproteobacteria</taxon>
        <taxon>Nitrosomonadales</taxon>
        <taxon>Nitrosomonadaceae</taxon>
        <taxon>Nitrosomonas</taxon>
    </lineage>
</organism>
<keyword evidence="1" id="KW-0418">Kinase</keyword>
<proteinExistence type="predicted"/>
<name>A0A1H8BZ13_9PROT</name>
<dbReference type="NCBIfam" id="TIGR04352">
    <property type="entry name" value="HprK_rel_A"/>
    <property type="match status" value="1"/>
</dbReference>
<dbReference type="EMBL" id="FOCP01000003">
    <property type="protein sequence ID" value="SEM87087.1"/>
    <property type="molecule type" value="Genomic_DNA"/>
</dbReference>
<keyword evidence="1" id="KW-0808">Transferase</keyword>
<dbReference type="STRING" id="917.SAMN05216326_10464"/>
<reference evidence="1 2" key="1">
    <citation type="submission" date="2016-10" db="EMBL/GenBank/DDBJ databases">
        <authorList>
            <person name="de Groot N.N."/>
        </authorList>
    </citation>
    <scope>NUCLEOTIDE SEQUENCE [LARGE SCALE GENOMIC DNA]</scope>
    <source>
        <strain evidence="1 2">Nm22</strain>
    </source>
</reference>
<dbReference type="InterPro" id="IPR027417">
    <property type="entry name" value="P-loop_NTPase"/>
</dbReference>